<organism evidence="9 10">
    <name type="scientific">Novipirellula herctigrandis</name>
    <dbReference type="NCBI Taxonomy" id="2527986"/>
    <lineage>
        <taxon>Bacteria</taxon>
        <taxon>Pseudomonadati</taxon>
        <taxon>Planctomycetota</taxon>
        <taxon>Planctomycetia</taxon>
        <taxon>Pirellulales</taxon>
        <taxon>Pirellulaceae</taxon>
        <taxon>Novipirellula</taxon>
    </lineage>
</organism>
<keyword evidence="6 7" id="KW-0472">Membrane</keyword>
<feature type="domain" description="Type II secretion system protein GspF" evidence="8">
    <location>
        <begin position="244"/>
        <end position="362"/>
    </location>
</feature>
<evidence type="ECO:0000256" key="3">
    <source>
        <dbReference type="ARBA" id="ARBA00022475"/>
    </source>
</evidence>
<dbReference type="EMBL" id="SJPJ01000001">
    <property type="protein sequence ID" value="TWT83707.1"/>
    <property type="molecule type" value="Genomic_DNA"/>
</dbReference>
<evidence type="ECO:0000256" key="2">
    <source>
        <dbReference type="ARBA" id="ARBA00005745"/>
    </source>
</evidence>
<keyword evidence="3" id="KW-1003">Cell membrane</keyword>
<dbReference type="InterPro" id="IPR003004">
    <property type="entry name" value="GspF/PilC"/>
</dbReference>
<dbReference type="PANTHER" id="PTHR30012">
    <property type="entry name" value="GENERAL SECRETION PATHWAY PROTEIN"/>
    <property type="match status" value="1"/>
</dbReference>
<feature type="transmembrane region" description="Helical" evidence="7">
    <location>
        <begin position="153"/>
        <end position="174"/>
    </location>
</feature>
<evidence type="ECO:0000256" key="4">
    <source>
        <dbReference type="ARBA" id="ARBA00022692"/>
    </source>
</evidence>
<accession>A0A5C5Z9D3</accession>
<reference evidence="9 10" key="1">
    <citation type="submission" date="2019-02" db="EMBL/GenBank/DDBJ databases">
        <title>Deep-cultivation of Planctomycetes and their phenomic and genomic characterization uncovers novel biology.</title>
        <authorList>
            <person name="Wiegand S."/>
            <person name="Jogler M."/>
            <person name="Boedeker C."/>
            <person name="Pinto D."/>
            <person name="Vollmers J."/>
            <person name="Rivas-Marin E."/>
            <person name="Kohn T."/>
            <person name="Peeters S.H."/>
            <person name="Heuer A."/>
            <person name="Rast P."/>
            <person name="Oberbeckmann S."/>
            <person name="Bunk B."/>
            <person name="Jeske O."/>
            <person name="Meyerdierks A."/>
            <person name="Storesund J.E."/>
            <person name="Kallscheuer N."/>
            <person name="Luecker S."/>
            <person name="Lage O.M."/>
            <person name="Pohl T."/>
            <person name="Merkel B.J."/>
            <person name="Hornburger P."/>
            <person name="Mueller R.-W."/>
            <person name="Bruemmer F."/>
            <person name="Labrenz M."/>
            <person name="Spormann A.M."/>
            <person name="Op Den Camp H."/>
            <person name="Overmann J."/>
            <person name="Amann R."/>
            <person name="Jetten M.S.M."/>
            <person name="Mascher T."/>
            <person name="Medema M.H."/>
            <person name="Devos D.P."/>
            <person name="Kaster A.-K."/>
            <person name="Ovreas L."/>
            <person name="Rohde M."/>
            <person name="Galperin M.Y."/>
            <person name="Jogler C."/>
        </authorList>
    </citation>
    <scope>NUCLEOTIDE SEQUENCE [LARGE SCALE GENOMIC DNA]</scope>
    <source>
        <strain evidence="9 10">CA13</strain>
    </source>
</reference>
<dbReference type="PANTHER" id="PTHR30012:SF0">
    <property type="entry name" value="TYPE II SECRETION SYSTEM PROTEIN F-RELATED"/>
    <property type="match status" value="1"/>
</dbReference>
<dbReference type="Pfam" id="PF00482">
    <property type="entry name" value="T2SSF"/>
    <property type="match status" value="1"/>
</dbReference>
<dbReference type="RefSeq" id="WP_419194754.1">
    <property type="nucleotide sequence ID" value="NZ_SJPJ01000001.1"/>
</dbReference>
<dbReference type="InterPro" id="IPR042094">
    <property type="entry name" value="T2SS_GspF_sf"/>
</dbReference>
<keyword evidence="4 7" id="KW-0812">Transmembrane</keyword>
<feature type="transmembrane region" description="Helical" evidence="7">
    <location>
        <begin position="200"/>
        <end position="232"/>
    </location>
</feature>
<feature type="transmembrane region" description="Helical" evidence="7">
    <location>
        <begin position="12"/>
        <end position="38"/>
    </location>
</feature>
<name>A0A5C5Z9D3_9BACT</name>
<protein>
    <submittedName>
        <fullName evidence="9">Bacterial type II secretion system protein F domain protein</fullName>
    </submittedName>
</protein>
<comment type="caution">
    <text evidence="9">The sequence shown here is derived from an EMBL/GenBank/DDBJ whole genome shotgun (WGS) entry which is preliminary data.</text>
</comment>
<evidence type="ECO:0000256" key="5">
    <source>
        <dbReference type="ARBA" id="ARBA00022989"/>
    </source>
</evidence>
<dbReference type="AlphaFoldDB" id="A0A5C5Z9D3"/>
<comment type="subcellular location">
    <subcellularLocation>
        <location evidence="1">Cell membrane</location>
        <topology evidence="1">Multi-pass membrane protein</topology>
    </subcellularLocation>
</comment>
<dbReference type="InterPro" id="IPR018076">
    <property type="entry name" value="T2SS_GspF_dom"/>
</dbReference>
<dbReference type="GO" id="GO:0005886">
    <property type="term" value="C:plasma membrane"/>
    <property type="evidence" value="ECO:0007669"/>
    <property type="project" value="UniProtKB-SubCell"/>
</dbReference>
<dbReference type="Proteomes" id="UP000315010">
    <property type="component" value="Unassembled WGS sequence"/>
</dbReference>
<evidence type="ECO:0000313" key="9">
    <source>
        <dbReference type="EMBL" id="TWT83707.1"/>
    </source>
</evidence>
<keyword evidence="5 7" id="KW-1133">Transmembrane helix</keyword>
<dbReference type="Gene3D" id="1.20.81.30">
    <property type="entry name" value="Type II secretion system (T2SS), domain F"/>
    <property type="match status" value="1"/>
</dbReference>
<evidence type="ECO:0000256" key="1">
    <source>
        <dbReference type="ARBA" id="ARBA00004651"/>
    </source>
</evidence>
<evidence type="ECO:0000256" key="6">
    <source>
        <dbReference type="ARBA" id="ARBA00023136"/>
    </source>
</evidence>
<evidence type="ECO:0000256" key="7">
    <source>
        <dbReference type="SAM" id="Phobius"/>
    </source>
</evidence>
<comment type="similarity">
    <text evidence="2">Belongs to the GSP F family.</text>
</comment>
<gene>
    <name evidence="9" type="ORF">CA13_51740</name>
</gene>
<keyword evidence="10" id="KW-1185">Reference proteome</keyword>
<evidence type="ECO:0000313" key="10">
    <source>
        <dbReference type="Proteomes" id="UP000315010"/>
    </source>
</evidence>
<proteinExistence type="inferred from homology"/>
<evidence type="ECO:0000259" key="8">
    <source>
        <dbReference type="Pfam" id="PF00482"/>
    </source>
</evidence>
<sequence length="372" mass="41708">MRKIYTGIAYAVAVLLVLFLLPSLFSLIIAILFASAIIDFRYRRRGHYVRMMNSAIRTVAGQDKGLEKVVSSFARSGPMRWQCYEYAQRLRAGQEPLQAAAVSGVPLELSTAIALRIPSSAAQQTQESKTSRRDYRDEFYSADTTTFPLYGQFIYLVLTALITLSVFKFMTVFITPTIEKMLEEFGMATSEYRWLLSGPWISWGLLVLVALMLVVIPVFSTGRFLGIFMPLLPRFAERKSERLRGLADAIEAGFPVEKVFAIGQSISTKANERAEFQRALIRVEQGATPVAAMQKCGWINGQDAQWLANASPQRTAELLRSIADQDRRDASANARWFMELFFPAVILVIGALVMMYVTGFFLSLTDLIRGLA</sequence>
<feature type="transmembrane region" description="Helical" evidence="7">
    <location>
        <begin position="340"/>
        <end position="362"/>
    </location>
</feature>